<reference evidence="1" key="1">
    <citation type="journal article" date="2020" name="Nature">
        <title>Giant virus diversity and host interactions through global metagenomics.</title>
        <authorList>
            <person name="Schulz F."/>
            <person name="Roux S."/>
            <person name="Paez-Espino D."/>
            <person name="Jungbluth S."/>
            <person name="Walsh D.A."/>
            <person name="Denef V.J."/>
            <person name="McMahon K.D."/>
            <person name="Konstantinidis K.T."/>
            <person name="Eloe-Fadrosh E.A."/>
            <person name="Kyrpides N.C."/>
            <person name="Woyke T."/>
        </authorList>
    </citation>
    <scope>NUCLEOTIDE SEQUENCE</scope>
    <source>
        <strain evidence="1">GVMAG-M-3300009163-63</strain>
    </source>
</reference>
<name>A0A6C0EYT4_9ZZZZ</name>
<dbReference type="EMBL" id="MN738998">
    <property type="protein sequence ID" value="QHT34346.1"/>
    <property type="molecule type" value="Genomic_DNA"/>
</dbReference>
<protein>
    <submittedName>
        <fullName evidence="1">Uncharacterized protein</fullName>
    </submittedName>
</protein>
<sequence>MGTHLYICINVPLLQAAIAHVAHSPVGTRLYDFTKGSEFESQESRCKFSVQLNRHGAEVDFKALDKL</sequence>
<organism evidence="1">
    <name type="scientific">viral metagenome</name>
    <dbReference type="NCBI Taxonomy" id="1070528"/>
    <lineage>
        <taxon>unclassified sequences</taxon>
        <taxon>metagenomes</taxon>
        <taxon>organismal metagenomes</taxon>
    </lineage>
</organism>
<evidence type="ECO:0000313" key="1">
    <source>
        <dbReference type="EMBL" id="QHT34346.1"/>
    </source>
</evidence>
<proteinExistence type="predicted"/>
<accession>A0A6C0EYT4</accession>
<dbReference type="AlphaFoldDB" id="A0A6C0EYT4"/>